<comment type="function">
    <text evidence="12">Catalyzes the cyclization of GTP to (8S)-3',8-cyclo-7,8-dihydroguanosine 5'-triphosphate.</text>
</comment>
<dbReference type="PROSITE" id="PS51918">
    <property type="entry name" value="RADICAL_SAM"/>
    <property type="match status" value="1"/>
</dbReference>
<dbReference type="InterPro" id="IPR000385">
    <property type="entry name" value="MoaA_NifB_PqqE_Fe-S-bd_CS"/>
</dbReference>
<dbReference type="InterPro" id="IPR007197">
    <property type="entry name" value="rSAM"/>
</dbReference>
<dbReference type="Pfam" id="PF06463">
    <property type="entry name" value="Mob_synth_C"/>
    <property type="match status" value="1"/>
</dbReference>
<evidence type="ECO:0000313" key="14">
    <source>
        <dbReference type="EMBL" id="QPJ66534.1"/>
    </source>
</evidence>
<feature type="binding site" evidence="12">
    <location>
        <position position="24"/>
    </location>
    <ligand>
        <name>GTP</name>
        <dbReference type="ChEBI" id="CHEBI:37565"/>
    </ligand>
</feature>
<accession>A0A7T0C4P4</accession>
<dbReference type="Pfam" id="PF04055">
    <property type="entry name" value="Radical_SAM"/>
    <property type="match status" value="1"/>
</dbReference>
<keyword evidence="4 12" id="KW-0479">Metal-binding</keyword>
<sequence>MNSDVQDQKRKLVDGMGRTIVNLRISVTDRCNFRCTYCMPENNVEFMERSKLLSFEELTRIAGIVSKMGISRLRITGGEPLMRKDLPTLIEMFSKVDGIEDIAMTTNAFFLKNQAEALKKAGLKRLNVSLDALDPDKFRDVNRKDCLHEVLAGLQAAREAGFKSIKINAVAMRNFSETEIMSLIEMGRTDGFEMRFIEFMPLDSDQIWERDKVLFGHEIIDLIRQKYELVPIDNSREIGPASEFNFADGKGKIGIITAVSNPFCDHCNRIRMTADGKLRTCLFSTHETDLKQLIRDGATDQDIDDAIEGAVLIKEPGHKINLDSFERPQRAMHAIGG</sequence>
<feature type="binding site" evidence="12">
    <location>
        <position position="74"/>
    </location>
    <ligand>
        <name>GTP</name>
        <dbReference type="ChEBI" id="CHEBI:37565"/>
    </ligand>
</feature>
<reference evidence="15" key="1">
    <citation type="submission" date="2020-02" db="EMBL/GenBank/DDBJ databases">
        <title>Genomic and physiological characterization of two novel Nitrospinaceae genera.</title>
        <authorList>
            <person name="Mueller A.J."/>
            <person name="Jung M.-Y."/>
            <person name="Strachan C.R."/>
            <person name="Herbold C.W."/>
            <person name="Kirkegaard R.H."/>
            <person name="Daims H."/>
        </authorList>
    </citation>
    <scope>NUCLEOTIDE SEQUENCE [LARGE SCALE GENOMIC DNA]</scope>
</reference>
<dbReference type="InterPro" id="IPR058240">
    <property type="entry name" value="rSAM_sf"/>
</dbReference>
<dbReference type="InterPro" id="IPR013785">
    <property type="entry name" value="Aldolase_TIM"/>
</dbReference>
<dbReference type="GO" id="GO:0046872">
    <property type="term" value="F:metal ion binding"/>
    <property type="evidence" value="ECO:0007669"/>
    <property type="project" value="UniProtKB-KW"/>
</dbReference>
<dbReference type="GO" id="GO:0005525">
    <property type="term" value="F:GTP binding"/>
    <property type="evidence" value="ECO:0007669"/>
    <property type="project" value="UniProtKB-UniRule"/>
</dbReference>
<keyword evidence="3 12" id="KW-0949">S-adenosyl-L-methionine</keyword>
<keyword evidence="5 12" id="KW-0547">Nucleotide-binding</keyword>
<keyword evidence="10 12" id="KW-0456">Lyase</keyword>
<comment type="cofactor">
    <cofactor evidence="12">
        <name>[4Fe-4S] cluster</name>
        <dbReference type="ChEBI" id="CHEBI:49883"/>
    </cofactor>
    <text evidence="12">Binds 2 [4Fe-4S] clusters. Binds 1 [4Fe-4S] cluster coordinated with 3 cysteines and an exchangeable S-adenosyl-L-methionine and 1 [4Fe-4S] cluster coordinated with 3 cysteines and the GTP-derived substrate.</text>
</comment>
<keyword evidence="9 12" id="KW-0501">Molybdenum cofactor biosynthesis</keyword>
<dbReference type="PANTHER" id="PTHR22960">
    <property type="entry name" value="MOLYBDOPTERIN COFACTOR SYNTHESIS PROTEIN A"/>
    <property type="match status" value="1"/>
</dbReference>
<dbReference type="CDD" id="cd21117">
    <property type="entry name" value="Twitch_MoaA"/>
    <property type="match status" value="1"/>
</dbReference>
<evidence type="ECO:0000256" key="4">
    <source>
        <dbReference type="ARBA" id="ARBA00022723"/>
    </source>
</evidence>
<feature type="binding site" evidence="12">
    <location>
        <position position="35"/>
    </location>
    <ligand>
        <name>[4Fe-4S] cluster</name>
        <dbReference type="ChEBI" id="CHEBI:49883"/>
        <label>1</label>
        <note>4Fe-4S-S-AdoMet</note>
    </ligand>
</feature>
<dbReference type="GO" id="GO:0061798">
    <property type="term" value="F:GTP 3',8'-cyclase activity"/>
    <property type="evidence" value="ECO:0007669"/>
    <property type="project" value="UniProtKB-UniRule"/>
</dbReference>
<evidence type="ECO:0000256" key="3">
    <source>
        <dbReference type="ARBA" id="ARBA00022691"/>
    </source>
</evidence>
<name>A0A7T0C4P4_9BACT</name>
<keyword evidence="8 12" id="KW-0342">GTP-binding</keyword>
<proteinExistence type="inferred from homology"/>
<feature type="binding site" evidence="12">
    <location>
        <position position="105"/>
    </location>
    <ligand>
        <name>GTP</name>
        <dbReference type="ChEBI" id="CHEBI:37565"/>
    </ligand>
</feature>
<feature type="domain" description="Radical SAM core" evidence="13">
    <location>
        <begin position="15"/>
        <end position="229"/>
    </location>
</feature>
<dbReference type="NCBIfam" id="TIGR02666">
    <property type="entry name" value="moaA"/>
    <property type="match status" value="1"/>
</dbReference>
<dbReference type="InterPro" id="IPR050105">
    <property type="entry name" value="MoCo_biosynth_MoaA/MoaC"/>
</dbReference>
<dbReference type="EMBL" id="CP048620">
    <property type="protein sequence ID" value="QPJ66534.1"/>
    <property type="molecule type" value="Genomic_DNA"/>
</dbReference>
<evidence type="ECO:0000259" key="13">
    <source>
        <dbReference type="PROSITE" id="PS51918"/>
    </source>
</evidence>
<evidence type="ECO:0000256" key="11">
    <source>
        <dbReference type="ARBA" id="ARBA00048697"/>
    </source>
</evidence>
<dbReference type="CDD" id="cd01335">
    <property type="entry name" value="Radical_SAM"/>
    <property type="match status" value="1"/>
</dbReference>
<dbReference type="UniPathway" id="UPA00344"/>
<organism evidence="14 15">
    <name type="scientific">Candidatus Nitrohelix vancouverensis</name>
    <dbReference type="NCBI Taxonomy" id="2705534"/>
    <lineage>
        <taxon>Bacteria</taxon>
        <taxon>Pseudomonadati</taxon>
        <taxon>Nitrospinota/Tectimicrobiota group</taxon>
        <taxon>Nitrospinota</taxon>
        <taxon>Nitrospinia</taxon>
        <taxon>Nitrospinales</taxon>
        <taxon>Nitrospinaceae</taxon>
        <taxon>Candidatus Nitrohelix</taxon>
    </lineage>
</organism>
<comment type="pathway">
    <text evidence="12">Cofactor biosynthesis; molybdopterin biosynthesis.</text>
</comment>
<feature type="binding site" evidence="12">
    <location>
        <position position="281"/>
    </location>
    <ligand>
        <name>[4Fe-4S] cluster</name>
        <dbReference type="ChEBI" id="CHEBI:49883"/>
        <label>2</label>
        <note>4Fe-4S-substrate</note>
    </ligand>
</feature>
<feature type="binding site" evidence="12">
    <location>
        <position position="37"/>
    </location>
    <ligand>
        <name>S-adenosyl-L-methionine</name>
        <dbReference type="ChEBI" id="CHEBI:59789"/>
    </ligand>
</feature>
<evidence type="ECO:0000256" key="6">
    <source>
        <dbReference type="ARBA" id="ARBA00023004"/>
    </source>
</evidence>
<feature type="binding site" evidence="12">
    <location>
        <position position="129"/>
    </location>
    <ligand>
        <name>S-adenosyl-L-methionine</name>
        <dbReference type="ChEBI" id="CHEBI:59789"/>
    </ligand>
</feature>
<feature type="binding site" evidence="12">
    <location>
        <position position="78"/>
    </location>
    <ligand>
        <name>S-adenosyl-L-methionine</name>
        <dbReference type="ChEBI" id="CHEBI:59789"/>
    </ligand>
</feature>
<dbReference type="GO" id="GO:0051539">
    <property type="term" value="F:4 iron, 4 sulfur cluster binding"/>
    <property type="evidence" value="ECO:0007669"/>
    <property type="project" value="UniProtKB-UniRule"/>
</dbReference>
<comment type="similarity">
    <text evidence="12">Belongs to the radical SAM superfamily. MoaA family.</text>
</comment>
<feature type="binding site" evidence="12">
    <location>
        <position position="264"/>
    </location>
    <ligand>
        <name>[4Fe-4S] cluster</name>
        <dbReference type="ChEBI" id="CHEBI:49883"/>
        <label>2</label>
        <note>4Fe-4S-substrate</note>
    </ligand>
</feature>
<dbReference type="SUPFAM" id="SSF102114">
    <property type="entry name" value="Radical SAM enzymes"/>
    <property type="match status" value="1"/>
</dbReference>
<evidence type="ECO:0000256" key="8">
    <source>
        <dbReference type="ARBA" id="ARBA00023134"/>
    </source>
</evidence>
<comment type="subunit">
    <text evidence="12">Monomer and homodimer.</text>
</comment>
<dbReference type="Proteomes" id="UP000594464">
    <property type="component" value="Chromosome"/>
</dbReference>
<evidence type="ECO:0000256" key="9">
    <source>
        <dbReference type="ARBA" id="ARBA00023150"/>
    </source>
</evidence>
<dbReference type="EC" id="4.1.99.22" evidence="1 12"/>
<dbReference type="GO" id="GO:0006777">
    <property type="term" value="P:Mo-molybdopterin cofactor biosynthetic process"/>
    <property type="evidence" value="ECO:0007669"/>
    <property type="project" value="UniProtKB-UniRule"/>
</dbReference>
<dbReference type="GO" id="GO:0061799">
    <property type="term" value="F:cyclic pyranopterin monophosphate synthase activity"/>
    <property type="evidence" value="ECO:0007669"/>
    <property type="project" value="TreeGrafter"/>
</dbReference>
<dbReference type="PROSITE" id="PS01305">
    <property type="entry name" value="MOAA_NIFB_PQQE"/>
    <property type="match status" value="1"/>
</dbReference>
<dbReference type="NCBIfam" id="NF001199">
    <property type="entry name" value="PRK00164.2-1"/>
    <property type="match status" value="1"/>
</dbReference>
<keyword evidence="7 12" id="KW-0411">Iron-sulfur</keyword>
<dbReference type="SFLD" id="SFLDG01386">
    <property type="entry name" value="main_SPASM_domain-containing"/>
    <property type="match status" value="1"/>
</dbReference>
<dbReference type="SFLD" id="SFLDS00029">
    <property type="entry name" value="Radical_SAM"/>
    <property type="match status" value="1"/>
</dbReference>
<evidence type="ECO:0000256" key="2">
    <source>
        <dbReference type="ARBA" id="ARBA00022485"/>
    </source>
</evidence>
<feature type="binding site" evidence="12">
    <location>
        <position position="38"/>
    </location>
    <ligand>
        <name>[4Fe-4S] cluster</name>
        <dbReference type="ChEBI" id="CHEBI:49883"/>
        <label>1</label>
        <note>4Fe-4S-S-AdoMet</note>
    </ligand>
</feature>
<dbReference type="InterPro" id="IPR013483">
    <property type="entry name" value="MoaA"/>
</dbReference>
<dbReference type="SMART" id="SM00729">
    <property type="entry name" value="Elp3"/>
    <property type="match status" value="1"/>
</dbReference>
<dbReference type="InterPro" id="IPR010505">
    <property type="entry name" value="MoaA_twitch"/>
</dbReference>
<evidence type="ECO:0000256" key="1">
    <source>
        <dbReference type="ARBA" id="ARBA00012167"/>
    </source>
</evidence>
<feature type="binding site" evidence="12">
    <location>
        <position position="200"/>
    </location>
    <ligand>
        <name>S-adenosyl-L-methionine</name>
        <dbReference type="ChEBI" id="CHEBI:59789"/>
    </ligand>
</feature>
<evidence type="ECO:0000256" key="7">
    <source>
        <dbReference type="ARBA" id="ARBA00023014"/>
    </source>
</evidence>
<dbReference type="KEGG" id="nva:G3M78_14445"/>
<evidence type="ECO:0000256" key="10">
    <source>
        <dbReference type="ARBA" id="ARBA00023239"/>
    </source>
</evidence>
<comment type="catalytic activity">
    <reaction evidence="11 12">
        <text>GTP + AH2 + S-adenosyl-L-methionine = (8S)-3',8-cyclo-7,8-dihydroguanosine 5'-triphosphate + 5'-deoxyadenosine + L-methionine + A + H(+)</text>
        <dbReference type="Rhea" id="RHEA:49576"/>
        <dbReference type="ChEBI" id="CHEBI:13193"/>
        <dbReference type="ChEBI" id="CHEBI:15378"/>
        <dbReference type="ChEBI" id="CHEBI:17319"/>
        <dbReference type="ChEBI" id="CHEBI:17499"/>
        <dbReference type="ChEBI" id="CHEBI:37565"/>
        <dbReference type="ChEBI" id="CHEBI:57844"/>
        <dbReference type="ChEBI" id="CHEBI:59789"/>
        <dbReference type="ChEBI" id="CHEBI:131766"/>
        <dbReference type="EC" id="4.1.99.22"/>
    </reaction>
</comment>
<feature type="binding site" evidence="12">
    <location>
        <position position="267"/>
    </location>
    <ligand>
        <name>[4Fe-4S] cluster</name>
        <dbReference type="ChEBI" id="CHEBI:49883"/>
        <label>2</label>
        <note>4Fe-4S-substrate</note>
    </ligand>
</feature>
<dbReference type="HAMAP" id="MF_01225_B">
    <property type="entry name" value="MoaA_B"/>
    <property type="match status" value="1"/>
</dbReference>
<evidence type="ECO:0000256" key="5">
    <source>
        <dbReference type="ARBA" id="ARBA00022741"/>
    </source>
</evidence>
<feature type="binding site" evidence="12">
    <location>
        <begin position="269"/>
        <end position="271"/>
    </location>
    <ligand>
        <name>GTP</name>
        <dbReference type="ChEBI" id="CHEBI:37565"/>
    </ligand>
</feature>
<feature type="binding site" evidence="12">
    <location>
        <position position="31"/>
    </location>
    <ligand>
        <name>[4Fe-4S] cluster</name>
        <dbReference type="ChEBI" id="CHEBI:49883"/>
        <label>1</label>
        <note>4Fe-4S-S-AdoMet</note>
    </ligand>
</feature>
<dbReference type="SFLD" id="SFLDG01067">
    <property type="entry name" value="SPASM/twitch_domain_containing"/>
    <property type="match status" value="1"/>
</dbReference>
<dbReference type="SFLD" id="SFLDG01383">
    <property type="entry name" value="cyclic_pyranopterin_phosphate"/>
    <property type="match status" value="1"/>
</dbReference>
<dbReference type="Gene3D" id="3.20.20.70">
    <property type="entry name" value="Aldolase class I"/>
    <property type="match status" value="1"/>
</dbReference>
<keyword evidence="2 12" id="KW-0004">4Fe-4S</keyword>
<dbReference type="PANTHER" id="PTHR22960:SF0">
    <property type="entry name" value="MOLYBDENUM COFACTOR BIOSYNTHESIS PROTEIN 1"/>
    <property type="match status" value="1"/>
</dbReference>
<evidence type="ECO:0000256" key="12">
    <source>
        <dbReference type="HAMAP-Rule" id="MF_01225"/>
    </source>
</evidence>
<dbReference type="InterPro" id="IPR040064">
    <property type="entry name" value="MoaA-like"/>
</dbReference>
<keyword evidence="6 12" id="KW-0408">Iron</keyword>
<protein>
    <recommendedName>
        <fullName evidence="1 12">GTP 3',8-cyclase</fullName>
        <ecNumber evidence="1 12">4.1.99.22</ecNumber>
    </recommendedName>
    <alternativeName>
        <fullName evidence="12">Molybdenum cofactor biosynthesis protein A</fullName>
    </alternativeName>
</protein>
<dbReference type="InterPro" id="IPR006638">
    <property type="entry name" value="Elp3/MiaA/NifB-like_rSAM"/>
</dbReference>
<evidence type="ECO:0000313" key="15">
    <source>
        <dbReference type="Proteomes" id="UP000594464"/>
    </source>
</evidence>
<dbReference type="AlphaFoldDB" id="A0A7T0C4P4"/>
<gene>
    <name evidence="12 14" type="primary">moaA</name>
    <name evidence="14" type="ORF">G3M78_14445</name>
</gene>
<feature type="binding site" evidence="12">
    <location>
        <position position="166"/>
    </location>
    <ligand>
        <name>GTP</name>
        <dbReference type="ChEBI" id="CHEBI:37565"/>
    </ligand>
</feature>
<dbReference type="GO" id="GO:1904047">
    <property type="term" value="F:S-adenosyl-L-methionine binding"/>
    <property type="evidence" value="ECO:0007669"/>
    <property type="project" value="UniProtKB-UniRule"/>
</dbReference>